<dbReference type="Pfam" id="PF11306">
    <property type="entry name" value="DUF3108"/>
    <property type="match status" value="1"/>
</dbReference>
<proteinExistence type="predicted"/>
<feature type="chain" id="PRO_5040998610" evidence="1">
    <location>
        <begin position="22"/>
        <end position="245"/>
    </location>
</feature>
<dbReference type="EMBL" id="JAPNOA010000029">
    <property type="protein sequence ID" value="MCY0965811.1"/>
    <property type="molecule type" value="Genomic_DNA"/>
</dbReference>
<reference evidence="2" key="1">
    <citation type="submission" date="2022-11" db="EMBL/GenBank/DDBJ databases">
        <title>Parathalassolutuus dongxingensis gen. nov., sp. nov., a novel member of family Oceanospirillaceae isolated from a coastal shrimp pond in Guangxi, China.</title>
        <authorList>
            <person name="Chen H."/>
        </authorList>
    </citation>
    <scope>NUCLEOTIDE SEQUENCE</scope>
    <source>
        <strain evidence="2">G-43</strain>
    </source>
</reference>
<dbReference type="Proteomes" id="UP001150830">
    <property type="component" value="Unassembled WGS sequence"/>
</dbReference>
<protein>
    <submittedName>
        <fullName evidence="2">DUF3108 domain-containing protein</fullName>
    </submittedName>
</protein>
<keyword evidence="1" id="KW-0732">Signal</keyword>
<feature type="signal peptide" evidence="1">
    <location>
        <begin position="1"/>
        <end position="21"/>
    </location>
</feature>
<keyword evidence="3" id="KW-1185">Reference proteome</keyword>
<comment type="caution">
    <text evidence="2">The sequence shown here is derived from an EMBL/GenBank/DDBJ whole genome shotgun (WGS) entry which is preliminary data.</text>
</comment>
<dbReference type="AlphaFoldDB" id="A0A9X3ISF8"/>
<name>A0A9X3ISF8_9GAMM</name>
<evidence type="ECO:0000256" key="1">
    <source>
        <dbReference type="SAM" id="SignalP"/>
    </source>
</evidence>
<organism evidence="2 3">
    <name type="scientific">Parathalassolituus penaei</name>
    <dbReference type="NCBI Taxonomy" id="2997323"/>
    <lineage>
        <taxon>Bacteria</taxon>
        <taxon>Pseudomonadati</taxon>
        <taxon>Pseudomonadota</taxon>
        <taxon>Gammaproteobacteria</taxon>
        <taxon>Oceanospirillales</taxon>
        <taxon>Oceanospirillaceae</taxon>
        <taxon>Parathalassolituus</taxon>
    </lineage>
</organism>
<evidence type="ECO:0000313" key="3">
    <source>
        <dbReference type="Proteomes" id="UP001150830"/>
    </source>
</evidence>
<dbReference type="InterPro" id="IPR021457">
    <property type="entry name" value="DUF3108"/>
</dbReference>
<dbReference type="RefSeq" id="WP_283174024.1">
    <property type="nucleotide sequence ID" value="NZ_JAPNOA010000029.1"/>
</dbReference>
<sequence length="245" mass="27743">MRFLHLSLLLSLLVSGSPAGAVTTAPAATPPQTLSSTSLSPFKARYSSRYKLGFLSFDIDADRTLQQLTDNSWQLQFSASASAASLDETTHFQLNHGKIQPLEYSLKGSGMIQEDDRAFRFDHKAKTVLNSLSGDIFKNQWHDQIQDRLTYMLQISLDVAAGKRQLEYPVFEKNKIKMHHYEVVGEETLSTRIGPLRTIKVRQIRQDKRSITAWLAIDHQYVLVKLADKQNNSTRYAIDLVSLED</sequence>
<evidence type="ECO:0000313" key="2">
    <source>
        <dbReference type="EMBL" id="MCY0965811.1"/>
    </source>
</evidence>
<gene>
    <name evidence="2" type="ORF">OUO13_11475</name>
</gene>
<accession>A0A9X3ISF8</accession>